<dbReference type="PANTHER" id="PTHR12081:SF18">
    <property type="entry name" value="TRANSCRIPTION FACTOR E2F2-RELATED"/>
    <property type="match status" value="1"/>
</dbReference>
<dbReference type="GO" id="GO:0090575">
    <property type="term" value="C:RNA polymerase II transcription regulator complex"/>
    <property type="evidence" value="ECO:0007669"/>
    <property type="project" value="TreeGrafter"/>
</dbReference>
<sequence length="192" mass="22399">MNSEYTSEFNSELNYSTNKSENTLLNLTKRFLQILSESSDQSLDLNNASYLLNVSKRRIYDITNVLEGLELITKTHVNTVKWIGDDINRYINGNMNSEDDENNVENEINRINEEINYLHSDINDFLSSDLSERSRYIRIEDLRRIKRLKDKILLVVKISENTKIDYKKRGKGDEIEITAKGESVGLFHIEDE</sequence>
<reference evidence="10" key="1">
    <citation type="submission" date="2013-02" db="EMBL/GenBank/DDBJ databases">
        <authorList>
            <consortium name="The Broad Institute Genome Sequencing Platform"/>
            <person name="Cuomo C."/>
            <person name="Becnel J."/>
            <person name="Sanscrainte N."/>
            <person name="Walker B."/>
            <person name="Young S.K."/>
            <person name="Zeng Q."/>
            <person name="Gargeya S."/>
            <person name="Fitzgerald M."/>
            <person name="Haas B."/>
            <person name="Abouelleil A."/>
            <person name="Alvarado L."/>
            <person name="Arachchi H.M."/>
            <person name="Berlin A.M."/>
            <person name="Chapman S.B."/>
            <person name="Dewar J."/>
            <person name="Goldberg J."/>
            <person name="Griggs A."/>
            <person name="Gujja S."/>
            <person name="Hansen M."/>
            <person name="Howarth C."/>
            <person name="Imamovic A."/>
            <person name="Larimer J."/>
            <person name="McCowan C."/>
            <person name="Murphy C."/>
            <person name="Neiman D."/>
            <person name="Pearson M."/>
            <person name="Priest M."/>
            <person name="Roberts A."/>
            <person name="Saif S."/>
            <person name="Shea T."/>
            <person name="Sisk P."/>
            <person name="Sykes S."/>
            <person name="Wortman J."/>
            <person name="Nusbaum C."/>
            <person name="Birren B."/>
        </authorList>
    </citation>
    <scope>NUCLEOTIDE SEQUENCE [LARGE SCALE GENOMIC DNA]</scope>
    <source>
        <strain evidence="10">PRA339</strain>
    </source>
</reference>
<evidence type="ECO:0000259" key="8">
    <source>
        <dbReference type="SMART" id="SM01372"/>
    </source>
</evidence>
<name>A0A059EX50_9MICR</name>
<evidence type="ECO:0000256" key="7">
    <source>
        <dbReference type="RuleBase" id="RU003796"/>
    </source>
</evidence>
<keyword evidence="5 7" id="KW-0804">Transcription</keyword>
<dbReference type="STRING" id="1288291.A0A059EX50"/>
<dbReference type="Proteomes" id="UP000030655">
    <property type="component" value="Unassembled WGS sequence"/>
</dbReference>
<accession>A0A059EX50</accession>
<keyword evidence="10" id="KW-1185">Reference proteome</keyword>
<dbReference type="HOGENOM" id="CLU_032091_4_1_1"/>
<reference evidence="9 10" key="2">
    <citation type="submission" date="2014-03" db="EMBL/GenBank/DDBJ databases">
        <title>The Genome Sequence of Anncaliia algerae insect isolate PRA339.</title>
        <authorList>
            <consortium name="The Broad Institute Genome Sequencing Platform"/>
            <consortium name="The Broad Institute Genome Sequencing Center for Infectious Disease"/>
            <person name="Cuomo C."/>
            <person name="Becnel J."/>
            <person name="Sanscrainte N."/>
            <person name="Walker B."/>
            <person name="Young S.K."/>
            <person name="Zeng Q."/>
            <person name="Gargeya S."/>
            <person name="Fitzgerald M."/>
            <person name="Haas B."/>
            <person name="Abouelleil A."/>
            <person name="Alvarado L."/>
            <person name="Arachchi H.M."/>
            <person name="Berlin A.M."/>
            <person name="Chapman S.B."/>
            <person name="Dewar J."/>
            <person name="Goldberg J."/>
            <person name="Griggs A."/>
            <person name="Gujja S."/>
            <person name="Hansen M."/>
            <person name="Howarth C."/>
            <person name="Imamovic A."/>
            <person name="Larimer J."/>
            <person name="McCowan C."/>
            <person name="Murphy C."/>
            <person name="Neiman D."/>
            <person name="Pearson M."/>
            <person name="Priest M."/>
            <person name="Roberts A."/>
            <person name="Saif S."/>
            <person name="Shea T."/>
            <person name="Sisk P."/>
            <person name="Sykes S."/>
            <person name="Wortman J."/>
            <person name="Nusbaum C."/>
            <person name="Birren B."/>
        </authorList>
    </citation>
    <scope>NUCLEOTIDE SEQUENCE [LARGE SCALE GENOMIC DNA]</scope>
    <source>
        <strain evidence="9 10">PRA339</strain>
    </source>
</reference>
<evidence type="ECO:0000256" key="1">
    <source>
        <dbReference type="ARBA" id="ARBA00004123"/>
    </source>
</evidence>
<dbReference type="OrthoDB" id="1743261at2759"/>
<evidence type="ECO:0000256" key="4">
    <source>
        <dbReference type="ARBA" id="ARBA00023125"/>
    </source>
</evidence>
<dbReference type="SUPFAM" id="SSF46785">
    <property type="entry name" value="Winged helix' DNA-binding domain"/>
    <property type="match status" value="1"/>
</dbReference>
<keyword evidence="4 7" id="KW-0238">DNA-binding</keyword>
<dbReference type="GO" id="GO:0000981">
    <property type="term" value="F:DNA-binding transcription factor activity, RNA polymerase II-specific"/>
    <property type="evidence" value="ECO:0007669"/>
    <property type="project" value="TreeGrafter"/>
</dbReference>
<dbReference type="EMBL" id="KK365255">
    <property type="protein sequence ID" value="KCZ79578.1"/>
    <property type="molecule type" value="Genomic_DNA"/>
</dbReference>
<evidence type="ECO:0000313" key="10">
    <source>
        <dbReference type="Proteomes" id="UP000030655"/>
    </source>
</evidence>
<keyword evidence="6 7" id="KW-0539">Nucleus</keyword>
<dbReference type="InterPro" id="IPR037241">
    <property type="entry name" value="E2F-DP_heterodim"/>
</dbReference>
<dbReference type="Gene3D" id="1.10.10.10">
    <property type="entry name" value="Winged helix-like DNA-binding domain superfamily/Winged helix DNA-binding domain"/>
    <property type="match status" value="1"/>
</dbReference>
<dbReference type="PANTHER" id="PTHR12081">
    <property type="entry name" value="TRANSCRIPTION FACTOR E2F"/>
    <property type="match status" value="1"/>
</dbReference>
<dbReference type="InterPro" id="IPR015633">
    <property type="entry name" value="E2F"/>
</dbReference>
<gene>
    <name evidence="9" type="ORF">H312_03035</name>
</gene>
<organism evidence="9 10">
    <name type="scientific">Anncaliia algerae PRA339</name>
    <dbReference type="NCBI Taxonomy" id="1288291"/>
    <lineage>
        <taxon>Eukaryota</taxon>
        <taxon>Fungi</taxon>
        <taxon>Fungi incertae sedis</taxon>
        <taxon>Microsporidia</taxon>
        <taxon>Tubulinosematoidea</taxon>
        <taxon>Tubulinosematidae</taxon>
        <taxon>Anncaliia</taxon>
    </lineage>
</organism>
<dbReference type="SUPFAM" id="SSF144074">
    <property type="entry name" value="E2F-DP heterodimerization region"/>
    <property type="match status" value="1"/>
</dbReference>
<feature type="domain" description="E2F/DP family winged-helix DNA-binding" evidence="8">
    <location>
        <begin position="19"/>
        <end position="84"/>
    </location>
</feature>
<evidence type="ECO:0000256" key="6">
    <source>
        <dbReference type="ARBA" id="ARBA00023242"/>
    </source>
</evidence>
<dbReference type="InterPro" id="IPR003316">
    <property type="entry name" value="E2F_WHTH_DNA-bd_dom"/>
</dbReference>
<dbReference type="GO" id="GO:0000978">
    <property type="term" value="F:RNA polymerase II cis-regulatory region sequence-specific DNA binding"/>
    <property type="evidence" value="ECO:0007669"/>
    <property type="project" value="InterPro"/>
</dbReference>
<evidence type="ECO:0000256" key="2">
    <source>
        <dbReference type="ARBA" id="ARBA00010940"/>
    </source>
</evidence>
<evidence type="ECO:0000256" key="3">
    <source>
        <dbReference type="ARBA" id="ARBA00023015"/>
    </source>
</evidence>
<dbReference type="InterPro" id="IPR036390">
    <property type="entry name" value="WH_DNA-bd_sf"/>
</dbReference>
<dbReference type="Gene3D" id="6.10.250.540">
    <property type="match status" value="1"/>
</dbReference>
<dbReference type="FunFam" id="1.10.10.10:FF:000458">
    <property type="entry name" value="E2F-like (Mammalian transcription factor)"/>
    <property type="match status" value="1"/>
</dbReference>
<dbReference type="SMART" id="SM01372">
    <property type="entry name" value="E2F_TDP"/>
    <property type="match status" value="1"/>
</dbReference>
<dbReference type="AlphaFoldDB" id="A0A059EX50"/>
<protein>
    <recommendedName>
        <fullName evidence="8">E2F/DP family winged-helix DNA-binding domain-containing protein</fullName>
    </recommendedName>
</protein>
<dbReference type="InterPro" id="IPR036388">
    <property type="entry name" value="WH-like_DNA-bd_sf"/>
</dbReference>
<evidence type="ECO:0000313" key="9">
    <source>
        <dbReference type="EMBL" id="KCZ79578.1"/>
    </source>
</evidence>
<comment type="subcellular location">
    <subcellularLocation>
        <location evidence="1 7">Nucleus</location>
    </subcellularLocation>
</comment>
<dbReference type="VEuPathDB" id="MicrosporidiaDB:H312_03035"/>
<proteinExistence type="inferred from homology"/>
<keyword evidence="3 7" id="KW-0805">Transcription regulation</keyword>
<comment type="similarity">
    <text evidence="2 7">Belongs to the E2F/DP family.</text>
</comment>
<evidence type="ECO:0000256" key="5">
    <source>
        <dbReference type="ARBA" id="ARBA00023163"/>
    </source>
</evidence>
<dbReference type="Pfam" id="PF02319">
    <property type="entry name" value="WHD_E2F_TDP"/>
    <property type="match status" value="1"/>
</dbReference>